<name>A0A2N6SLY0_9LACT</name>
<dbReference type="Gene3D" id="2.130.10.10">
    <property type="entry name" value="YVTN repeat-like/Quinoprotein amine dehydrogenase"/>
    <property type="match status" value="1"/>
</dbReference>
<proteinExistence type="inferred from homology"/>
<reference evidence="2 3" key="1">
    <citation type="submission" date="2017-09" db="EMBL/GenBank/DDBJ databases">
        <title>Bacterial strain isolated from the female urinary microbiota.</title>
        <authorList>
            <person name="Thomas-White K."/>
            <person name="Kumar N."/>
            <person name="Forster S."/>
            <person name="Putonti C."/>
            <person name="Lawley T."/>
            <person name="Wolfe A.J."/>
        </authorList>
    </citation>
    <scope>NUCLEOTIDE SEQUENCE [LARGE SCALE GENOMIC DNA]</scope>
    <source>
        <strain evidence="2 3">UMB0852</strain>
    </source>
</reference>
<dbReference type="InterPro" id="IPR011048">
    <property type="entry name" value="Haem_d1_sf"/>
</dbReference>
<comment type="caution">
    <text evidence="2">The sequence shown here is derived from an EMBL/GenBank/DDBJ whole genome shotgun (WGS) entry which is preliminary data.</text>
</comment>
<dbReference type="AlphaFoldDB" id="A0A2N6SLY0"/>
<dbReference type="InterPro" id="IPR050282">
    <property type="entry name" value="Cycloisomerase_2"/>
</dbReference>
<gene>
    <name evidence="2" type="ORF">CJ205_06300</name>
</gene>
<dbReference type="GO" id="GO:0017057">
    <property type="term" value="F:6-phosphogluconolactonase activity"/>
    <property type="evidence" value="ECO:0007669"/>
    <property type="project" value="TreeGrafter"/>
</dbReference>
<comment type="similarity">
    <text evidence="1">Belongs to the cycloisomerase 2 family.</text>
</comment>
<evidence type="ECO:0000313" key="2">
    <source>
        <dbReference type="EMBL" id="PMC58049.1"/>
    </source>
</evidence>
<dbReference type="Proteomes" id="UP000235682">
    <property type="component" value="Unassembled WGS sequence"/>
</dbReference>
<sequence>MKGEANEMKQNYILGGYTKKVNDGLYQTNFDPETLTFTNTRRIAELTNPTFATLSENKKLLFALYQGEELGGVIAFEKIDDGWKELDRIAATEKMGSHIEYRDETRTIYVSNYHEGALDVYSLDKDNNLWHIQRENHDQHPDKSNVHYAGVSHDDTMLFVADLGQDTVSTYGFKDDGQITLLFELSLPKGSGPRHIVEHPNAPVIYVITELSSEIYVIRFSVDGKLDIVQQLDILHHGSRDASSAAIKMTSNGQYLYTSTRYDNRLASFLVSQQDGTLEKIAEISAEVSVPRDFALDESQRYLLVPDQDSNQMAIFERDLETGELHFIKINQTIPECVCILPNY</sequence>
<keyword evidence="3" id="KW-1185">Reference proteome</keyword>
<dbReference type="PANTHER" id="PTHR30344">
    <property type="entry name" value="6-PHOSPHOGLUCONOLACTONASE-RELATED"/>
    <property type="match status" value="1"/>
</dbReference>
<dbReference type="PANTHER" id="PTHR30344:SF1">
    <property type="entry name" value="6-PHOSPHOGLUCONOLACTONASE"/>
    <property type="match status" value="1"/>
</dbReference>
<dbReference type="InterPro" id="IPR019405">
    <property type="entry name" value="Lactonase_7-beta_prop"/>
</dbReference>
<dbReference type="SUPFAM" id="SSF51004">
    <property type="entry name" value="C-terminal (heme d1) domain of cytochrome cd1-nitrite reductase"/>
    <property type="match status" value="1"/>
</dbReference>
<dbReference type="EMBL" id="PNHE01000027">
    <property type="protein sequence ID" value="PMC58049.1"/>
    <property type="molecule type" value="Genomic_DNA"/>
</dbReference>
<organism evidence="2 3">
    <name type="scientific">Dolosicoccus paucivorans</name>
    <dbReference type="NCBI Taxonomy" id="84521"/>
    <lineage>
        <taxon>Bacteria</taxon>
        <taxon>Bacillati</taxon>
        <taxon>Bacillota</taxon>
        <taxon>Bacilli</taxon>
        <taxon>Lactobacillales</taxon>
        <taxon>Aerococcaceae</taxon>
        <taxon>Dolosicoccus</taxon>
    </lineage>
</organism>
<dbReference type="OrthoDB" id="9790815at2"/>
<evidence type="ECO:0000313" key="3">
    <source>
        <dbReference type="Proteomes" id="UP000235682"/>
    </source>
</evidence>
<dbReference type="STRING" id="84521.SAMN04487994_100631"/>
<protein>
    <recommendedName>
        <fullName evidence="4">6-phosphogluconolactonase</fullName>
    </recommendedName>
</protein>
<dbReference type="Pfam" id="PF10282">
    <property type="entry name" value="Lactonase"/>
    <property type="match status" value="1"/>
</dbReference>
<dbReference type="InterPro" id="IPR015943">
    <property type="entry name" value="WD40/YVTN_repeat-like_dom_sf"/>
</dbReference>
<evidence type="ECO:0008006" key="4">
    <source>
        <dbReference type="Google" id="ProtNLM"/>
    </source>
</evidence>
<evidence type="ECO:0000256" key="1">
    <source>
        <dbReference type="ARBA" id="ARBA00005564"/>
    </source>
</evidence>
<accession>A0A2N6SLY0</accession>